<dbReference type="AlphaFoldDB" id="A0A8T0IW53"/>
<evidence type="ECO:0000313" key="2">
    <source>
        <dbReference type="Proteomes" id="UP000822688"/>
    </source>
</evidence>
<protein>
    <submittedName>
        <fullName evidence="1">Uncharacterized protein</fullName>
    </submittedName>
</protein>
<dbReference type="Proteomes" id="UP000822688">
    <property type="component" value="Chromosome 2"/>
</dbReference>
<evidence type="ECO:0000313" key="1">
    <source>
        <dbReference type="EMBL" id="KAG0586908.1"/>
    </source>
</evidence>
<proteinExistence type="predicted"/>
<sequence>MVLVPCSWFKCAGIRAQGTKTGKQMTESEWK</sequence>
<reference evidence="1" key="1">
    <citation type="submission" date="2020-06" db="EMBL/GenBank/DDBJ databases">
        <title>WGS assembly of Ceratodon purpureus strain R40.</title>
        <authorList>
            <person name="Carey S.B."/>
            <person name="Jenkins J."/>
            <person name="Shu S."/>
            <person name="Lovell J.T."/>
            <person name="Sreedasyam A."/>
            <person name="Maumus F."/>
            <person name="Tiley G.P."/>
            <person name="Fernandez-Pozo N."/>
            <person name="Barry K."/>
            <person name="Chen C."/>
            <person name="Wang M."/>
            <person name="Lipzen A."/>
            <person name="Daum C."/>
            <person name="Saski C.A."/>
            <person name="Payton A.C."/>
            <person name="Mcbreen J.C."/>
            <person name="Conrad R.E."/>
            <person name="Kollar L.M."/>
            <person name="Olsson S."/>
            <person name="Huttunen S."/>
            <person name="Landis J.B."/>
            <person name="Wickett N.J."/>
            <person name="Johnson M.G."/>
            <person name="Rensing S.A."/>
            <person name="Grimwood J."/>
            <person name="Schmutz J."/>
            <person name="Mcdaniel S.F."/>
        </authorList>
    </citation>
    <scope>NUCLEOTIDE SEQUENCE</scope>
    <source>
        <strain evidence="1">R40</strain>
    </source>
</reference>
<comment type="caution">
    <text evidence="1">The sequence shown here is derived from an EMBL/GenBank/DDBJ whole genome shotgun (WGS) entry which is preliminary data.</text>
</comment>
<name>A0A8T0IW53_CERPU</name>
<gene>
    <name evidence="1" type="ORF">KC19_2G126500</name>
</gene>
<accession>A0A8T0IW53</accession>
<dbReference type="EMBL" id="CM026422">
    <property type="protein sequence ID" value="KAG0586908.1"/>
    <property type="molecule type" value="Genomic_DNA"/>
</dbReference>
<keyword evidence="2" id="KW-1185">Reference proteome</keyword>
<organism evidence="1 2">
    <name type="scientific">Ceratodon purpureus</name>
    <name type="common">Fire moss</name>
    <name type="synonym">Dicranum purpureum</name>
    <dbReference type="NCBI Taxonomy" id="3225"/>
    <lineage>
        <taxon>Eukaryota</taxon>
        <taxon>Viridiplantae</taxon>
        <taxon>Streptophyta</taxon>
        <taxon>Embryophyta</taxon>
        <taxon>Bryophyta</taxon>
        <taxon>Bryophytina</taxon>
        <taxon>Bryopsida</taxon>
        <taxon>Dicranidae</taxon>
        <taxon>Pseudoditrichales</taxon>
        <taxon>Ditrichaceae</taxon>
        <taxon>Ceratodon</taxon>
    </lineage>
</organism>